<evidence type="ECO:0000313" key="3">
    <source>
        <dbReference type="EMBL" id="KXA96841.1"/>
    </source>
</evidence>
<dbReference type="PANTHER" id="PTHR20861">
    <property type="entry name" value="HOMOSERINE/4-DIPHOSPHOCYTIDYL-2-C-METHYL-D-ERYTHRITOL KINASE"/>
    <property type="match status" value="1"/>
</dbReference>
<keyword evidence="1" id="KW-0808">Transferase</keyword>
<dbReference type="NCBIfam" id="TIGR00144">
    <property type="entry name" value="beta_RFAP_syn"/>
    <property type="match status" value="1"/>
</dbReference>
<proteinExistence type="predicted"/>
<evidence type="ECO:0000313" key="4">
    <source>
        <dbReference type="Proteomes" id="UP000070257"/>
    </source>
</evidence>
<evidence type="ECO:0000259" key="2">
    <source>
        <dbReference type="Pfam" id="PF00288"/>
    </source>
</evidence>
<dbReference type="SUPFAM" id="SSF54211">
    <property type="entry name" value="Ribosomal protein S5 domain 2-like"/>
    <property type="match status" value="1"/>
</dbReference>
<reference evidence="3 4" key="1">
    <citation type="journal article" date="2016" name="Sci. Rep.">
        <title>Metabolic traits of an uncultured archaeal lineage -MSBL1- from brine pools of the Red Sea.</title>
        <authorList>
            <person name="Mwirichia R."/>
            <person name="Alam I."/>
            <person name="Rashid M."/>
            <person name="Vinu M."/>
            <person name="Ba-Alawi W."/>
            <person name="Anthony Kamau A."/>
            <person name="Kamanda Ngugi D."/>
            <person name="Goker M."/>
            <person name="Klenk H.P."/>
            <person name="Bajic V."/>
            <person name="Stingl U."/>
        </authorList>
    </citation>
    <scope>NUCLEOTIDE SEQUENCE [LARGE SCALE GENOMIC DNA]</scope>
    <source>
        <strain evidence="3">SCGC-AAA259J03</strain>
    </source>
</reference>
<protein>
    <recommendedName>
        <fullName evidence="2">GHMP kinase N-terminal domain-containing protein</fullName>
    </recommendedName>
</protein>
<keyword evidence="4" id="KW-1185">Reference proteome</keyword>
<evidence type="ECO:0000256" key="1">
    <source>
        <dbReference type="ARBA" id="ARBA00022679"/>
    </source>
</evidence>
<dbReference type="GO" id="GO:0005524">
    <property type="term" value="F:ATP binding"/>
    <property type="evidence" value="ECO:0007669"/>
    <property type="project" value="InterPro"/>
</dbReference>
<dbReference type="Proteomes" id="UP000070257">
    <property type="component" value="Unassembled WGS sequence"/>
</dbReference>
<organism evidence="3 4">
    <name type="scientific">candidate division MSBL1 archaeon SCGC-AAA259J03</name>
    <dbReference type="NCBI Taxonomy" id="1698269"/>
    <lineage>
        <taxon>Archaea</taxon>
        <taxon>Methanobacteriati</taxon>
        <taxon>Methanobacteriota</taxon>
        <taxon>candidate division MSBL1</taxon>
    </lineage>
</organism>
<dbReference type="GO" id="GO:0016740">
    <property type="term" value="F:transferase activity"/>
    <property type="evidence" value="ECO:0007669"/>
    <property type="project" value="UniProtKB-KW"/>
</dbReference>
<dbReference type="PANTHER" id="PTHR20861:SF6">
    <property type="entry name" value="BETA-RIBOFURANOSYLPHENOL 5'-PHOSPHATE SYNTHASE"/>
    <property type="match status" value="1"/>
</dbReference>
<accession>A0A656YVW3</accession>
<dbReference type="AlphaFoldDB" id="A0A656YVW3"/>
<dbReference type="InterPro" id="IPR014721">
    <property type="entry name" value="Ribsml_uS5_D2-typ_fold_subgr"/>
</dbReference>
<feature type="non-terminal residue" evidence="3">
    <location>
        <position position="230"/>
    </location>
</feature>
<dbReference type="Pfam" id="PF00288">
    <property type="entry name" value="GHMP_kinases_N"/>
    <property type="match status" value="1"/>
</dbReference>
<gene>
    <name evidence="3" type="ORF">AKJ39_04080</name>
</gene>
<dbReference type="InterPro" id="IPR006204">
    <property type="entry name" value="GHMP_kinase_N_dom"/>
</dbReference>
<name>A0A656YVW3_9EURY</name>
<dbReference type="InterPro" id="IPR020568">
    <property type="entry name" value="Ribosomal_Su5_D2-typ_SF"/>
</dbReference>
<feature type="domain" description="GHMP kinase N-terminal" evidence="2">
    <location>
        <begin position="59"/>
        <end position="126"/>
    </location>
</feature>
<comment type="caution">
    <text evidence="3">The sequence shown here is derived from an EMBL/GenBank/DDBJ whole genome shotgun (WGS) entry which is preliminary data.</text>
</comment>
<sequence length="230" mass="25466">MFVRTPARLHFGVLNPSGGSLRKYGGVGLSVDGIGYSLEGEKSDCLEILGSTEQKERARKIIQKISQAYDLSSEVKVKINESIPPHVGLGSTTQLSLALGKILAILFQKDFSTLELAKKIGRGKRSAIGTYVFDRGGLIVEGGRSGEEFPPLILRDIFPKKWRFVVAIPNVERGPEEEDEDKYFEGLERNENISKEICYILVLKLLPALKRNDISDFGEALTKIDEKVGK</sequence>
<dbReference type="Gene3D" id="3.30.230.10">
    <property type="match status" value="1"/>
</dbReference>
<dbReference type="EMBL" id="LHXT01000079">
    <property type="protein sequence ID" value="KXA96841.1"/>
    <property type="molecule type" value="Genomic_DNA"/>
</dbReference>
<dbReference type="InterPro" id="IPR004422">
    <property type="entry name" value="RFAP_synthase"/>
</dbReference>